<evidence type="ECO:0000256" key="1">
    <source>
        <dbReference type="SAM" id="MobiDB-lite"/>
    </source>
</evidence>
<proteinExistence type="predicted"/>
<dbReference type="EMBL" id="JAAQHG020000039">
    <property type="protein sequence ID" value="KAL1583113.1"/>
    <property type="molecule type" value="Genomic_DNA"/>
</dbReference>
<evidence type="ECO:0000313" key="2">
    <source>
        <dbReference type="EMBL" id="KAL1583113.1"/>
    </source>
</evidence>
<reference evidence="2 3" key="1">
    <citation type="journal article" date="2020" name="Microbiol. Resour. Announc.">
        <title>Draft Genome Sequence of a Cladosporium Species Isolated from the Mesophotic Ascidian Didemnum maculosum.</title>
        <authorList>
            <person name="Gioti A."/>
            <person name="Siaperas R."/>
            <person name="Nikolaivits E."/>
            <person name="Le Goff G."/>
            <person name="Ouazzani J."/>
            <person name="Kotoulas G."/>
            <person name="Topakas E."/>
        </authorList>
    </citation>
    <scope>NUCLEOTIDE SEQUENCE [LARGE SCALE GENOMIC DNA]</scope>
    <source>
        <strain evidence="2 3">TM138-S3</strain>
    </source>
</reference>
<dbReference type="AlphaFoldDB" id="A0AB34KIM7"/>
<name>A0AB34KIM7_9PEZI</name>
<dbReference type="GeneID" id="96009742"/>
<evidence type="ECO:0000313" key="3">
    <source>
        <dbReference type="Proteomes" id="UP000803884"/>
    </source>
</evidence>
<accession>A0AB34KIM7</accession>
<comment type="caution">
    <text evidence="2">The sequence shown here is derived from an EMBL/GenBank/DDBJ whole genome shotgun (WGS) entry which is preliminary data.</text>
</comment>
<keyword evidence="3" id="KW-1185">Reference proteome</keyword>
<dbReference type="RefSeq" id="XP_069226220.1">
    <property type="nucleotide sequence ID" value="XM_069376904.1"/>
</dbReference>
<sequence>MMAEMISTVRMGYRRMSRGEDRDKEAYVAYEKWFKHKPRPPQGQEHQQDREMWETFGRRLWGGPGSIQQFTKETVTTAAGRKASEVRIYCDNDARSELIPDGQEVIDRTNPRKNSKRHPEDQEWIDSINKIYAHGVLARGADAYAATYGAEKGEDSDLDKDPSNNPRRTSITLTNAWFSLYAPKLADVRFHTHERYHTLADFARYGSVMEHLGNPHFYNTGSMIMLHEFHHHSRYQKHDYRRRYRDCLGISKTLAPQNVENFVFFGVLMQRLEQRWYWNFESQKWRMDPSISRTGIKRRSAIEDSSADHLTTCGNHTTIAPKVDSMCRRFRA</sequence>
<protein>
    <submittedName>
        <fullName evidence="2">Uncharacterized protein</fullName>
    </submittedName>
</protein>
<feature type="region of interest" description="Disordered" evidence="1">
    <location>
        <begin position="101"/>
        <end position="120"/>
    </location>
</feature>
<gene>
    <name evidence="2" type="ORF">WHR41_08300</name>
</gene>
<dbReference type="Proteomes" id="UP000803884">
    <property type="component" value="Unassembled WGS sequence"/>
</dbReference>
<organism evidence="2 3">
    <name type="scientific">Cladosporium halotolerans</name>
    <dbReference type="NCBI Taxonomy" id="1052096"/>
    <lineage>
        <taxon>Eukaryota</taxon>
        <taxon>Fungi</taxon>
        <taxon>Dikarya</taxon>
        <taxon>Ascomycota</taxon>
        <taxon>Pezizomycotina</taxon>
        <taxon>Dothideomycetes</taxon>
        <taxon>Dothideomycetidae</taxon>
        <taxon>Cladosporiales</taxon>
        <taxon>Cladosporiaceae</taxon>
        <taxon>Cladosporium</taxon>
    </lineage>
</organism>